<gene>
    <name evidence="15" type="ORF">SAMN05216276_101884</name>
</gene>
<comment type="similarity">
    <text evidence="10">Belongs to the ABC transporter superfamily. Siderophore-Fe(3+) uptake transporter (SIUT) (TC 3.A.1.21) family.</text>
</comment>
<proteinExistence type="inferred from homology"/>
<evidence type="ECO:0000259" key="14">
    <source>
        <dbReference type="PROSITE" id="PS50929"/>
    </source>
</evidence>
<feature type="region of interest" description="Disordered" evidence="11">
    <location>
        <begin position="1"/>
        <end position="42"/>
    </location>
</feature>
<dbReference type="GO" id="GO:0005524">
    <property type="term" value="F:ATP binding"/>
    <property type="evidence" value="ECO:0007669"/>
    <property type="project" value="UniProtKB-KW"/>
</dbReference>
<feature type="compositionally biased region" description="Pro residues" evidence="11">
    <location>
        <begin position="1"/>
        <end position="39"/>
    </location>
</feature>
<dbReference type="SMART" id="SM00382">
    <property type="entry name" value="AAA"/>
    <property type="match status" value="1"/>
</dbReference>
<dbReference type="RefSeq" id="WP_089208795.1">
    <property type="nucleotide sequence ID" value="NZ_FZOD01000018.1"/>
</dbReference>
<dbReference type="InterPro" id="IPR039421">
    <property type="entry name" value="Type_1_exporter"/>
</dbReference>
<feature type="transmembrane region" description="Helical" evidence="12">
    <location>
        <begin position="204"/>
        <end position="226"/>
    </location>
</feature>
<organism evidence="15 16">
    <name type="scientific">Streptosporangium subroseum</name>
    <dbReference type="NCBI Taxonomy" id="106412"/>
    <lineage>
        <taxon>Bacteria</taxon>
        <taxon>Bacillati</taxon>
        <taxon>Actinomycetota</taxon>
        <taxon>Actinomycetes</taxon>
        <taxon>Streptosporangiales</taxon>
        <taxon>Streptosporangiaceae</taxon>
        <taxon>Streptosporangium</taxon>
    </lineage>
</organism>
<keyword evidence="8 12" id="KW-1133">Transmembrane helix</keyword>
<evidence type="ECO:0000256" key="8">
    <source>
        <dbReference type="ARBA" id="ARBA00022989"/>
    </source>
</evidence>
<keyword evidence="4" id="KW-0997">Cell inner membrane</keyword>
<evidence type="ECO:0000256" key="7">
    <source>
        <dbReference type="ARBA" id="ARBA00022840"/>
    </source>
</evidence>
<dbReference type="Proteomes" id="UP000198282">
    <property type="component" value="Unassembled WGS sequence"/>
</dbReference>
<dbReference type="Gene3D" id="3.40.50.300">
    <property type="entry name" value="P-loop containing nucleotide triphosphate hydrolases"/>
    <property type="match status" value="1"/>
</dbReference>
<comment type="subcellular location">
    <subcellularLocation>
        <location evidence="1">Cell inner membrane</location>
        <topology evidence="1">Multi-pass membrane protein</topology>
    </subcellularLocation>
</comment>
<evidence type="ECO:0000256" key="5">
    <source>
        <dbReference type="ARBA" id="ARBA00022692"/>
    </source>
</evidence>
<dbReference type="GO" id="GO:0016887">
    <property type="term" value="F:ATP hydrolysis activity"/>
    <property type="evidence" value="ECO:0007669"/>
    <property type="project" value="InterPro"/>
</dbReference>
<evidence type="ECO:0000256" key="9">
    <source>
        <dbReference type="ARBA" id="ARBA00023136"/>
    </source>
</evidence>
<evidence type="ECO:0000259" key="13">
    <source>
        <dbReference type="PROSITE" id="PS50893"/>
    </source>
</evidence>
<dbReference type="PROSITE" id="PS50929">
    <property type="entry name" value="ABC_TM1F"/>
    <property type="match status" value="1"/>
</dbReference>
<keyword evidence="3" id="KW-1003">Cell membrane</keyword>
<protein>
    <submittedName>
        <fullName evidence="15">ATP-binding cassette, subfamily B/ATP-binding cassette, subfamily C</fullName>
    </submittedName>
</protein>
<dbReference type="Gene3D" id="1.20.1560.10">
    <property type="entry name" value="ABC transporter type 1, transmembrane domain"/>
    <property type="match status" value="1"/>
</dbReference>
<evidence type="ECO:0000313" key="15">
    <source>
        <dbReference type="EMBL" id="SNS87777.1"/>
    </source>
</evidence>
<dbReference type="PROSITE" id="PS50893">
    <property type="entry name" value="ABC_TRANSPORTER_2"/>
    <property type="match status" value="1"/>
</dbReference>
<keyword evidence="7 15" id="KW-0067">ATP-binding</keyword>
<keyword evidence="5 12" id="KW-0812">Transmembrane</keyword>
<dbReference type="InterPro" id="IPR011527">
    <property type="entry name" value="ABC1_TM_dom"/>
</dbReference>
<name>A0A239I2F8_9ACTN</name>
<dbReference type="Pfam" id="PF00005">
    <property type="entry name" value="ABC_tran"/>
    <property type="match status" value="1"/>
</dbReference>
<dbReference type="PROSITE" id="PS00211">
    <property type="entry name" value="ABC_TRANSPORTER_1"/>
    <property type="match status" value="1"/>
</dbReference>
<dbReference type="InterPro" id="IPR003439">
    <property type="entry name" value="ABC_transporter-like_ATP-bd"/>
</dbReference>
<dbReference type="EMBL" id="FZOD01000018">
    <property type="protein sequence ID" value="SNS87777.1"/>
    <property type="molecule type" value="Genomic_DNA"/>
</dbReference>
<sequence length="656" mass="70449">MPDTPPEAPSKPPEPSKPPGPSEPPGPSKPPEPPEPSEPAPELGELTLSEWHAHVGKMTGVSFLTIARRLPALVSQAVRLAWLADPRDTTITISLSLISGVFTAFGLLATTGVLSALFAAGPTPERVMDALPSLIMVGVAATLRTLTQAGAGWAQSRLDPQVSRIAEERLYGLTSQVSLAAFDDPDFHDALQRARARGVAMADVVVGTTINVLTALIGIAAAAGVLGVLHPILLPLLVLAVLPDAWAAIRSARMRYTTMYALIPAMRRKWIIAELLAEREAAAEVRSFTMRDFLMRMYDVVATAEQAILLRLARRQTFVKIAGEALGGIGTAIVYVALGVLLAVGAVPLAVAGTAVLAIRSGQTYLANLMYATNRLYEEGLYFTDFLDFCADAESRLGAGRPEKAPETFERITAEDVVFTYPGSSAPALQGMSITIDRGEVIALVGENGSGKTTLAKILSGLYEPDSGRVLWDGTDLADVDPDQLRRHIAVIAQDHTRWPLNARDNISMGTEKGEGALISAAEVAGADQVVAELPHGYNTLLDRRFKDGHELSGGQWQRIAVARGFHRDAPLLICDEPTAALDARAEDALFTRIRQHADGRTVLLITHRLASVRYADRIYVLDHGKVTEHGTHDQLIELNGLYADLYNLQASAYSA</sequence>
<feature type="domain" description="ABC transmembrane type-1" evidence="14">
    <location>
        <begin position="91"/>
        <end position="378"/>
    </location>
</feature>
<feature type="transmembrane region" description="Helical" evidence="12">
    <location>
        <begin position="333"/>
        <end position="359"/>
    </location>
</feature>
<dbReference type="InterPro" id="IPR027417">
    <property type="entry name" value="P-loop_NTPase"/>
</dbReference>
<dbReference type="OrthoDB" id="9806127at2"/>
<evidence type="ECO:0000313" key="16">
    <source>
        <dbReference type="Proteomes" id="UP000198282"/>
    </source>
</evidence>
<evidence type="ECO:0000256" key="12">
    <source>
        <dbReference type="SAM" id="Phobius"/>
    </source>
</evidence>
<evidence type="ECO:0000256" key="1">
    <source>
        <dbReference type="ARBA" id="ARBA00004429"/>
    </source>
</evidence>
<dbReference type="AlphaFoldDB" id="A0A239I2F8"/>
<feature type="transmembrane region" description="Helical" evidence="12">
    <location>
        <begin position="232"/>
        <end position="249"/>
    </location>
</feature>
<dbReference type="SUPFAM" id="SSF90123">
    <property type="entry name" value="ABC transporter transmembrane region"/>
    <property type="match status" value="1"/>
</dbReference>
<feature type="domain" description="ABC transporter" evidence="13">
    <location>
        <begin position="412"/>
        <end position="649"/>
    </location>
</feature>
<dbReference type="GO" id="GO:0005886">
    <property type="term" value="C:plasma membrane"/>
    <property type="evidence" value="ECO:0007669"/>
    <property type="project" value="UniProtKB-SubCell"/>
</dbReference>
<evidence type="ECO:0000256" key="3">
    <source>
        <dbReference type="ARBA" id="ARBA00022475"/>
    </source>
</evidence>
<evidence type="ECO:0000256" key="10">
    <source>
        <dbReference type="ARBA" id="ARBA00023455"/>
    </source>
</evidence>
<keyword evidence="16" id="KW-1185">Reference proteome</keyword>
<dbReference type="PANTHER" id="PTHR43394:SF1">
    <property type="entry name" value="ATP-BINDING CASSETTE SUB-FAMILY B MEMBER 10, MITOCHONDRIAL"/>
    <property type="match status" value="1"/>
</dbReference>
<keyword evidence="6" id="KW-0547">Nucleotide-binding</keyword>
<dbReference type="PANTHER" id="PTHR43394">
    <property type="entry name" value="ATP-DEPENDENT PERMEASE MDL1, MITOCHONDRIAL"/>
    <property type="match status" value="1"/>
</dbReference>
<dbReference type="InterPro" id="IPR003593">
    <property type="entry name" value="AAA+_ATPase"/>
</dbReference>
<keyword evidence="9 12" id="KW-0472">Membrane</keyword>
<accession>A0A239I2F8</accession>
<evidence type="ECO:0000256" key="11">
    <source>
        <dbReference type="SAM" id="MobiDB-lite"/>
    </source>
</evidence>
<dbReference type="InterPro" id="IPR036640">
    <property type="entry name" value="ABC1_TM_sf"/>
</dbReference>
<dbReference type="GO" id="GO:0015421">
    <property type="term" value="F:ABC-type oligopeptide transporter activity"/>
    <property type="evidence" value="ECO:0007669"/>
    <property type="project" value="TreeGrafter"/>
</dbReference>
<reference evidence="15 16" key="1">
    <citation type="submission" date="2017-06" db="EMBL/GenBank/DDBJ databases">
        <authorList>
            <person name="Kim H.J."/>
            <person name="Triplett B.A."/>
        </authorList>
    </citation>
    <scope>NUCLEOTIDE SEQUENCE [LARGE SCALE GENOMIC DNA]</scope>
    <source>
        <strain evidence="15 16">CGMCC 4.2132</strain>
    </source>
</reference>
<keyword evidence="2" id="KW-0813">Transport</keyword>
<evidence type="ECO:0000256" key="4">
    <source>
        <dbReference type="ARBA" id="ARBA00022519"/>
    </source>
</evidence>
<evidence type="ECO:0000256" key="2">
    <source>
        <dbReference type="ARBA" id="ARBA00022448"/>
    </source>
</evidence>
<feature type="transmembrane region" description="Helical" evidence="12">
    <location>
        <begin position="97"/>
        <end position="118"/>
    </location>
</feature>
<dbReference type="InterPro" id="IPR017871">
    <property type="entry name" value="ABC_transporter-like_CS"/>
</dbReference>
<dbReference type="FunFam" id="3.40.50.300:FF:000221">
    <property type="entry name" value="Multidrug ABC transporter ATP-binding protein"/>
    <property type="match status" value="1"/>
</dbReference>
<dbReference type="SUPFAM" id="SSF52540">
    <property type="entry name" value="P-loop containing nucleoside triphosphate hydrolases"/>
    <property type="match status" value="1"/>
</dbReference>
<evidence type="ECO:0000256" key="6">
    <source>
        <dbReference type="ARBA" id="ARBA00022741"/>
    </source>
</evidence>